<feature type="domain" description="Bulb-type lectin" evidence="13">
    <location>
        <begin position="31"/>
        <end position="150"/>
    </location>
</feature>
<keyword evidence="10" id="KW-1133">Transmembrane helix</keyword>
<protein>
    <submittedName>
        <fullName evidence="15">Putative G-type lectin S-receptor-like serine/threonine-protein kinase</fullName>
    </submittedName>
</protein>
<reference evidence="15" key="2">
    <citation type="submission" date="2019-07" db="EMBL/GenBank/DDBJ databases">
        <authorList>
            <person name="Yang Y."/>
            <person name="Bocs S."/>
            <person name="Baudouin L."/>
        </authorList>
    </citation>
    <scope>NUCLEOTIDE SEQUENCE</scope>
    <source>
        <tissue evidence="15">Spear leaf of Hainan Tall coconut</tissue>
    </source>
</reference>
<dbReference type="InterPro" id="IPR001480">
    <property type="entry name" value="Bulb-type_lectin_dom"/>
</dbReference>
<comment type="caution">
    <text evidence="15">The sequence shown here is derived from an EMBL/GenBank/DDBJ whole genome shotgun (WGS) entry which is preliminary data.</text>
</comment>
<dbReference type="InterPro" id="IPR008271">
    <property type="entry name" value="Ser/Thr_kinase_AS"/>
</dbReference>
<dbReference type="FunFam" id="1.10.510.10:FF:000589">
    <property type="entry name" value="Serine/threonine-protein kinase"/>
    <property type="match status" value="1"/>
</dbReference>
<dbReference type="InterPro" id="IPR051343">
    <property type="entry name" value="G-type_lectin_kinases/EP1-like"/>
</dbReference>
<evidence type="ECO:0000256" key="4">
    <source>
        <dbReference type="ARBA" id="ARBA00022734"/>
    </source>
</evidence>
<dbReference type="Gene3D" id="1.10.510.10">
    <property type="entry name" value="Transferase(Phosphotransferase) domain 1"/>
    <property type="match status" value="1"/>
</dbReference>
<feature type="compositionally biased region" description="Polar residues" evidence="9">
    <location>
        <begin position="1389"/>
        <end position="1400"/>
    </location>
</feature>
<keyword evidence="5 8" id="KW-0547">Nucleotide-binding</keyword>
<evidence type="ECO:0000256" key="9">
    <source>
        <dbReference type="SAM" id="MobiDB-lite"/>
    </source>
</evidence>
<dbReference type="FunFam" id="2.90.10.30:FF:000003">
    <property type="entry name" value="Os04g0303100 protein"/>
    <property type="match status" value="2"/>
</dbReference>
<dbReference type="Gene3D" id="3.30.200.20">
    <property type="entry name" value="Phosphorylase Kinase, domain 1"/>
    <property type="match status" value="1"/>
</dbReference>
<sequence length="1400" mass="149241">MAPFSSLLLLLLRHLVCSAAATISTEFVYPNFTASTLHLLNTGGYFVASPGNAFSAAFLNPGGQQQSRYYLAVLHSPSATIVWSANPTAPVPSSSVLSLSPLGFSLSFPNSSLAWSTPRLPRPATALRLLDSGELLLVDASNASLWSSFDHPTDSLLPGQLLPAGAALSASTSDSDLSPGDYRLLVTPSDAFLQWTKSSQLYWSLSTDSRSVKESDAEVAYLAINATGLFLFANGSGGPTAVLEVTFAPPSADELRFAKLDSSGRLQVLRSSSKSVTDFVAPISDCELPFTCKALGLCKTGSYSVCTCPPSFVSSSGGGCSPADGSILSSCSSSGSGSPPASYLSLGNKIGYFATKFATPVSSGDGIPACEGLCSGNCSCLGFFYWNSSKSCYLLEHQLGSLVSTAGNSTSVGYIKTLNSSPSSRPDPTDSPSSPHFLPILLPSLAIALLLVLLFFIGFRRWKRRRNRTLKGTRRSTPRGMQLNSGAATTPSDEEERPDKNYDDDIWIPGLPTRFTSWVRPHPSSMAPFSSLLLLLLRHLVCSAAATISTEFVYPNFTASTLHLLNTGGYFVASPGNAFSAAFLNPGGQQQSRYYLAVLHSPSATIVWSANPTAPVPSSSVLSLSPLGFSLSFPNSSLAWSTPRLPRPATALRLLDSGELLLVDASNASLWSSFDHPTDSLLPGQLLPAGAALSASTSDSDLSPGDYRLLVTPSDAFLQWTKSSQLYWSLSTDSRSVKESDAEVAYLAINATGLFLFANGSGGPTAVLEVTFAPPSADELRFAKLDSSGRLQVLRSSSKSVTDFVAPISDCELPFTCKALGLCKTGSYSVCTCPPSFVSSSGGGCSPADGSILSSCSSSGSGSPPASYLSLGNKIGYFATKFATPVSSGDGIPACEGLCSGNCSCLGFFYWNSSKSCYLLEHQLGSLVSTAGNSTSVGYIKTLNSSPSSRPDPTDSPSSPHFLPILLPSLAIALLLVLLFFIGFRRWKRRRNRTLKGTRRSTPRGMQLNSGAATTPSDEEERPDKNYDDDIWIPGLPTRFTYAELDAATDGFRTRIGSGGFGAVYKGELPDKTLVAIKKINNIGVQGKREFCTEIAVIGNIHHVNLVRLRGFCAQGTRRLLVYEYMNRGSLDRPLFGPGPVLEWQERLDIAIGAARGLAYLHTGCDHRIIHCDVKPENILLHDRNQIKISDFGLAKLMTPEQSGFFTTMRGTRGYLAPEWLTNSAISDKTDVYSFGMVLLEIIRGRKNRSEESWPGSSASSGSSGGVAGRCDYFPMVAVEGHERGRYEELADPRLEGRVRGPEIARMVRVALCCLHEEPGLRPSMAAVVRMLEGVVPVWEPRLESLRFLRVYGRGFLGVGSMWSGGNGTGRVTSGATSISGSSPPPASYTMSAQQLSGPR</sequence>
<feature type="region of interest" description="Disordered" evidence="9">
    <location>
        <begin position="470"/>
        <end position="503"/>
    </location>
</feature>
<accession>A0A8K0I2H9</accession>
<keyword evidence="1" id="KW-0245">EGF-like domain</keyword>
<evidence type="ECO:0000313" key="15">
    <source>
        <dbReference type="EMBL" id="KAG1334667.1"/>
    </source>
</evidence>
<dbReference type="GO" id="GO:0030246">
    <property type="term" value="F:carbohydrate binding"/>
    <property type="evidence" value="ECO:0007669"/>
    <property type="project" value="UniProtKB-KW"/>
</dbReference>
<feature type="region of interest" description="Disordered" evidence="9">
    <location>
        <begin position="1373"/>
        <end position="1400"/>
    </location>
</feature>
<reference evidence="15" key="1">
    <citation type="journal article" date="2017" name="Gigascience">
        <title>The genome draft of coconut (Cocos nucifera).</title>
        <authorList>
            <person name="Xiao Y."/>
            <person name="Xu P."/>
            <person name="Fan H."/>
            <person name="Baudouin L."/>
            <person name="Xia W."/>
            <person name="Bocs S."/>
            <person name="Xu J."/>
            <person name="Li Q."/>
            <person name="Guo A."/>
            <person name="Zhou L."/>
            <person name="Li J."/>
            <person name="Wu Y."/>
            <person name="Ma Z."/>
            <person name="Armero A."/>
            <person name="Issali A.E."/>
            <person name="Liu N."/>
            <person name="Peng M."/>
            <person name="Yang Y."/>
        </authorList>
    </citation>
    <scope>NUCLEOTIDE SEQUENCE</scope>
    <source>
        <tissue evidence="15">Spear leaf of Hainan Tall coconut</tissue>
    </source>
</reference>
<dbReference type="SMART" id="SM00108">
    <property type="entry name" value="B_lectin"/>
    <property type="match status" value="2"/>
</dbReference>
<proteinExistence type="predicted"/>
<dbReference type="SMART" id="SM00220">
    <property type="entry name" value="S_TKc"/>
    <property type="match status" value="1"/>
</dbReference>
<dbReference type="GO" id="GO:0051707">
    <property type="term" value="P:response to other organism"/>
    <property type="evidence" value="ECO:0007669"/>
    <property type="project" value="UniProtKB-ARBA"/>
</dbReference>
<feature type="compositionally biased region" description="Polar residues" evidence="9">
    <location>
        <begin position="1373"/>
        <end position="1382"/>
    </location>
</feature>
<feature type="compositionally biased region" description="Polar residues" evidence="9">
    <location>
        <begin position="1007"/>
        <end position="1016"/>
    </location>
</feature>
<keyword evidence="6 15" id="KW-0418">Kinase</keyword>
<evidence type="ECO:0000256" key="11">
    <source>
        <dbReference type="SAM" id="SignalP"/>
    </source>
</evidence>
<feature type="compositionally biased region" description="Polar residues" evidence="9">
    <location>
        <begin position="482"/>
        <end position="491"/>
    </location>
</feature>
<keyword evidence="3 11" id="KW-0732">Signal</keyword>
<keyword evidence="16" id="KW-1185">Reference proteome</keyword>
<dbReference type="InterPro" id="IPR017441">
    <property type="entry name" value="Protein_kinase_ATP_BS"/>
</dbReference>
<evidence type="ECO:0000256" key="10">
    <source>
        <dbReference type="SAM" id="Phobius"/>
    </source>
</evidence>
<feature type="chain" id="PRO_5035430794" evidence="11">
    <location>
        <begin position="22"/>
        <end position="1400"/>
    </location>
</feature>
<dbReference type="Proteomes" id="UP000797356">
    <property type="component" value="Chromosome 3"/>
</dbReference>
<keyword evidence="7 8" id="KW-0067">ATP-binding</keyword>
<dbReference type="GO" id="GO:0004672">
    <property type="term" value="F:protein kinase activity"/>
    <property type="evidence" value="ECO:0007669"/>
    <property type="project" value="InterPro"/>
</dbReference>
<dbReference type="PROSITE" id="PS50927">
    <property type="entry name" value="BULB_LECTIN"/>
    <property type="match status" value="2"/>
</dbReference>
<dbReference type="InterPro" id="IPR036426">
    <property type="entry name" value="Bulb-type_lectin_dom_sf"/>
</dbReference>
<dbReference type="PROSITE" id="PS50948">
    <property type="entry name" value="PAN"/>
    <property type="match status" value="2"/>
</dbReference>
<feature type="domain" description="Apple" evidence="14">
    <location>
        <begin position="856"/>
        <end position="943"/>
    </location>
</feature>
<dbReference type="OrthoDB" id="1530339at2759"/>
<feature type="binding site" evidence="8">
    <location>
        <position position="1079"/>
    </location>
    <ligand>
        <name>ATP</name>
        <dbReference type="ChEBI" id="CHEBI:30616"/>
    </ligand>
</feature>
<feature type="signal peptide" evidence="11">
    <location>
        <begin position="1"/>
        <end position="21"/>
    </location>
</feature>
<keyword evidence="10" id="KW-0472">Membrane</keyword>
<feature type="domain" description="Bulb-type lectin" evidence="13">
    <location>
        <begin position="556"/>
        <end position="675"/>
    </location>
</feature>
<keyword evidence="10" id="KW-0812">Transmembrane</keyword>
<dbReference type="Pfam" id="PF00069">
    <property type="entry name" value="Pkinase"/>
    <property type="match status" value="1"/>
</dbReference>
<dbReference type="PANTHER" id="PTHR47976:SF111">
    <property type="entry name" value="NON-SPECIFIC SERINE_THREONINE PROTEIN KINASE"/>
    <property type="match status" value="1"/>
</dbReference>
<keyword evidence="2" id="KW-0808">Transferase</keyword>
<evidence type="ECO:0000256" key="3">
    <source>
        <dbReference type="ARBA" id="ARBA00022729"/>
    </source>
</evidence>
<gene>
    <name evidence="15" type="ORF">COCNU_03G007860</name>
</gene>
<feature type="transmembrane region" description="Helical" evidence="10">
    <location>
        <begin position="962"/>
        <end position="984"/>
    </location>
</feature>
<feature type="region of interest" description="Disordered" evidence="9">
    <location>
        <begin position="995"/>
        <end position="1028"/>
    </location>
</feature>
<organism evidence="15 16">
    <name type="scientific">Cocos nucifera</name>
    <name type="common">Coconut palm</name>
    <dbReference type="NCBI Taxonomy" id="13894"/>
    <lineage>
        <taxon>Eukaryota</taxon>
        <taxon>Viridiplantae</taxon>
        <taxon>Streptophyta</taxon>
        <taxon>Embryophyta</taxon>
        <taxon>Tracheophyta</taxon>
        <taxon>Spermatophyta</taxon>
        <taxon>Magnoliopsida</taxon>
        <taxon>Liliopsida</taxon>
        <taxon>Arecaceae</taxon>
        <taxon>Arecoideae</taxon>
        <taxon>Cocoseae</taxon>
        <taxon>Attaleinae</taxon>
        <taxon>Cocos</taxon>
    </lineage>
</organism>
<dbReference type="SUPFAM" id="SSF56112">
    <property type="entry name" value="Protein kinase-like (PK-like)"/>
    <property type="match status" value="1"/>
</dbReference>
<evidence type="ECO:0000256" key="1">
    <source>
        <dbReference type="ARBA" id="ARBA00022536"/>
    </source>
</evidence>
<evidence type="ECO:0000256" key="5">
    <source>
        <dbReference type="ARBA" id="ARBA00022741"/>
    </source>
</evidence>
<dbReference type="GO" id="GO:0005524">
    <property type="term" value="F:ATP binding"/>
    <property type="evidence" value="ECO:0007669"/>
    <property type="project" value="UniProtKB-UniRule"/>
</dbReference>
<feature type="domain" description="Protein kinase" evidence="12">
    <location>
        <begin position="1050"/>
        <end position="1343"/>
    </location>
</feature>
<evidence type="ECO:0000256" key="6">
    <source>
        <dbReference type="ARBA" id="ARBA00022777"/>
    </source>
</evidence>
<dbReference type="InterPro" id="IPR000719">
    <property type="entry name" value="Prot_kinase_dom"/>
</dbReference>
<evidence type="ECO:0000313" key="16">
    <source>
        <dbReference type="Proteomes" id="UP000797356"/>
    </source>
</evidence>
<dbReference type="InterPro" id="IPR003609">
    <property type="entry name" value="Pan_app"/>
</dbReference>
<dbReference type="PROSITE" id="PS50011">
    <property type="entry name" value="PROTEIN_KINASE_DOM"/>
    <property type="match status" value="1"/>
</dbReference>
<evidence type="ECO:0000256" key="8">
    <source>
        <dbReference type="PROSITE-ProRule" id="PRU10141"/>
    </source>
</evidence>
<dbReference type="Gene3D" id="2.90.10.10">
    <property type="entry name" value="Bulb-type lectin domain"/>
    <property type="match status" value="2"/>
</dbReference>
<dbReference type="PROSITE" id="PS00108">
    <property type="entry name" value="PROTEIN_KINASE_ST"/>
    <property type="match status" value="1"/>
</dbReference>
<feature type="transmembrane region" description="Helical" evidence="10">
    <location>
        <begin position="437"/>
        <end position="459"/>
    </location>
</feature>
<feature type="domain" description="Apple" evidence="14">
    <location>
        <begin position="331"/>
        <end position="418"/>
    </location>
</feature>
<evidence type="ECO:0000259" key="13">
    <source>
        <dbReference type="PROSITE" id="PS50927"/>
    </source>
</evidence>
<dbReference type="EMBL" id="CM017874">
    <property type="protein sequence ID" value="KAG1334667.1"/>
    <property type="molecule type" value="Genomic_DNA"/>
</dbReference>
<evidence type="ECO:0000259" key="14">
    <source>
        <dbReference type="PROSITE" id="PS50948"/>
    </source>
</evidence>
<evidence type="ECO:0000259" key="12">
    <source>
        <dbReference type="PROSITE" id="PS50011"/>
    </source>
</evidence>
<dbReference type="PROSITE" id="PS00107">
    <property type="entry name" value="PROTEIN_KINASE_ATP"/>
    <property type="match status" value="1"/>
</dbReference>
<keyword evidence="4" id="KW-0430">Lectin</keyword>
<dbReference type="PANTHER" id="PTHR47976">
    <property type="entry name" value="G-TYPE LECTIN S-RECEPTOR-LIKE SERINE/THREONINE-PROTEIN KINASE SD2-5"/>
    <property type="match status" value="1"/>
</dbReference>
<dbReference type="SMART" id="SM00473">
    <property type="entry name" value="PAN_AP"/>
    <property type="match status" value="2"/>
</dbReference>
<dbReference type="FunFam" id="3.30.200.20:FF:000178">
    <property type="entry name" value="serine/threonine-protein kinase PBS1-like"/>
    <property type="match status" value="1"/>
</dbReference>
<dbReference type="Pfam" id="PF01453">
    <property type="entry name" value="B_lectin"/>
    <property type="match status" value="2"/>
</dbReference>
<dbReference type="CDD" id="cd14066">
    <property type="entry name" value="STKc_IRAK"/>
    <property type="match status" value="1"/>
</dbReference>
<evidence type="ECO:0000256" key="7">
    <source>
        <dbReference type="ARBA" id="ARBA00022840"/>
    </source>
</evidence>
<dbReference type="SUPFAM" id="SSF51110">
    <property type="entry name" value="alpha-D-mannose-specific plant lectins"/>
    <property type="match status" value="2"/>
</dbReference>
<name>A0A8K0I2H9_COCNU</name>
<evidence type="ECO:0000256" key="2">
    <source>
        <dbReference type="ARBA" id="ARBA00022679"/>
    </source>
</evidence>
<dbReference type="InterPro" id="IPR011009">
    <property type="entry name" value="Kinase-like_dom_sf"/>
</dbReference>